<dbReference type="Pfam" id="PF01476">
    <property type="entry name" value="LysM"/>
    <property type="match status" value="2"/>
</dbReference>
<dbReference type="AlphaFoldDB" id="E1Z4U4"/>
<dbReference type="SMART" id="SM00554">
    <property type="entry name" value="FAS1"/>
    <property type="match status" value="1"/>
</dbReference>
<feature type="domain" description="LysM" evidence="3">
    <location>
        <begin position="238"/>
        <end position="284"/>
    </location>
</feature>
<dbReference type="PANTHER" id="PTHR10900:SF77">
    <property type="entry name" value="FI19380P1"/>
    <property type="match status" value="1"/>
</dbReference>
<dbReference type="FunCoup" id="E1Z4U4">
    <property type="interactions" value="318"/>
</dbReference>
<feature type="domain" description="LysM" evidence="3">
    <location>
        <begin position="24"/>
        <end position="69"/>
    </location>
</feature>
<dbReference type="PROSITE" id="PS51782">
    <property type="entry name" value="LYSM"/>
    <property type="match status" value="2"/>
</dbReference>
<keyword evidence="5" id="KW-1185">Reference proteome</keyword>
<dbReference type="InterPro" id="IPR036378">
    <property type="entry name" value="FAS1_dom_sf"/>
</dbReference>
<evidence type="ECO:0000313" key="4">
    <source>
        <dbReference type="EMBL" id="EFN59119.1"/>
    </source>
</evidence>
<dbReference type="Pfam" id="PF02469">
    <property type="entry name" value="Fasciclin"/>
    <property type="match status" value="1"/>
</dbReference>
<accession>E1Z4U4</accession>
<dbReference type="SMART" id="SM00257">
    <property type="entry name" value="LysM"/>
    <property type="match status" value="2"/>
</dbReference>
<dbReference type="InterPro" id="IPR036779">
    <property type="entry name" value="LysM_dom_sf"/>
</dbReference>
<evidence type="ECO:0000256" key="1">
    <source>
        <dbReference type="SAM" id="SignalP"/>
    </source>
</evidence>
<dbReference type="Proteomes" id="UP000008141">
    <property type="component" value="Unassembled WGS sequence"/>
</dbReference>
<organism evidence="5">
    <name type="scientific">Chlorella variabilis</name>
    <name type="common">Green alga</name>
    <dbReference type="NCBI Taxonomy" id="554065"/>
    <lineage>
        <taxon>Eukaryota</taxon>
        <taxon>Viridiplantae</taxon>
        <taxon>Chlorophyta</taxon>
        <taxon>core chlorophytes</taxon>
        <taxon>Trebouxiophyceae</taxon>
        <taxon>Chlorellales</taxon>
        <taxon>Chlorellaceae</taxon>
        <taxon>Chlorella clade</taxon>
        <taxon>Chlorella</taxon>
    </lineage>
</organism>
<dbReference type="RefSeq" id="XP_005851221.1">
    <property type="nucleotide sequence ID" value="XM_005851159.1"/>
</dbReference>
<feature type="signal peptide" evidence="1">
    <location>
        <begin position="1"/>
        <end position="19"/>
    </location>
</feature>
<proteinExistence type="predicted"/>
<dbReference type="KEGG" id="cvr:CHLNCDRAFT_49959"/>
<keyword evidence="1" id="KW-0732">Signal</keyword>
<protein>
    <recommendedName>
        <fullName evidence="6">LysM domain-containing protein</fullName>
    </recommendedName>
</protein>
<dbReference type="PANTHER" id="PTHR10900">
    <property type="entry name" value="PERIOSTIN-RELATED"/>
    <property type="match status" value="1"/>
</dbReference>
<dbReference type="EMBL" id="GL433836">
    <property type="protein sequence ID" value="EFN59119.1"/>
    <property type="molecule type" value="Genomic_DNA"/>
</dbReference>
<dbReference type="GO" id="GO:0005615">
    <property type="term" value="C:extracellular space"/>
    <property type="evidence" value="ECO:0007669"/>
    <property type="project" value="TreeGrafter"/>
</dbReference>
<dbReference type="Gene3D" id="3.10.350.10">
    <property type="entry name" value="LysM domain"/>
    <property type="match status" value="2"/>
</dbReference>
<dbReference type="InterPro" id="IPR018392">
    <property type="entry name" value="LysM"/>
</dbReference>
<dbReference type="SUPFAM" id="SSF54106">
    <property type="entry name" value="LysM domain"/>
    <property type="match status" value="2"/>
</dbReference>
<evidence type="ECO:0000313" key="5">
    <source>
        <dbReference type="Proteomes" id="UP000008141"/>
    </source>
</evidence>
<dbReference type="CDD" id="cd00118">
    <property type="entry name" value="LysM"/>
    <property type="match status" value="2"/>
</dbReference>
<dbReference type="OrthoDB" id="506189at2759"/>
<dbReference type="InterPro" id="IPR050904">
    <property type="entry name" value="Adhesion/Biosynth-related"/>
</dbReference>
<dbReference type="Gene3D" id="2.30.180.10">
    <property type="entry name" value="FAS1 domain"/>
    <property type="match status" value="1"/>
</dbReference>
<dbReference type="InParanoid" id="E1Z4U4"/>
<name>E1Z4U4_CHLVA</name>
<dbReference type="GeneID" id="17358755"/>
<feature type="chain" id="PRO_5003155473" description="LysM domain-containing protein" evidence="1">
    <location>
        <begin position="20"/>
        <end position="290"/>
    </location>
</feature>
<feature type="domain" description="FAS1" evidence="2">
    <location>
        <begin position="79"/>
        <end position="222"/>
    </location>
</feature>
<gene>
    <name evidence="4" type="ORF">CHLNCDRAFT_49959</name>
</gene>
<evidence type="ECO:0008006" key="6">
    <source>
        <dbReference type="Google" id="ProtNLM"/>
    </source>
</evidence>
<evidence type="ECO:0000259" key="3">
    <source>
        <dbReference type="PROSITE" id="PS51782"/>
    </source>
</evidence>
<dbReference type="PROSITE" id="PS50213">
    <property type="entry name" value="FAS1"/>
    <property type="match status" value="1"/>
</dbReference>
<sequence length="290" mass="30584">MRLDIVLVAGLALLVSASAASTPCSYVISANDTLFDVGKRYNLTLAEVTAANPQLSDVNILQLGTVIALPCGNATATSGESVLDLLAHRADMTTLFRAVVAAGFADTLADESLVATVFAPNNTAFENLLAKVLTNQTAEELLADKAALAELLSYHVVPEEALEAAQLTNGRNLTTLLEEEFVEVFKPANTTRLATSSGQKVRVVATDLEAGKAVVHITKGVLLPASFGVELPSPEAGCIHVVKEGDILFDLAAQYDTTVDSLLDLNPQLQANPTLLPLGTELILYPECEL</sequence>
<reference evidence="4 5" key="1">
    <citation type="journal article" date="2010" name="Plant Cell">
        <title>The Chlorella variabilis NC64A genome reveals adaptation to photosymbiosis, coevolution with viruses, and cryptic sex.</title>
        <authorList>
            <person name="Blanc G."/>
            <person name="Duncan G."/>
            <person name="Agarkova I."/>
            <person name="Borodovsky M."/>
            <person name="Gurnon J."/>
            <person name="Kuo A."/>
            <person name="Lindquist E."/>
            <person name="Lucas S."/>
            <person name="Pangilinan J."/>
            <person name="Polle J."/>
            <person name="Salamov A."/>
            <person name="Terry A."/>
            <person name="Yamada T."/>
            <person name="Dunigan D.D."/>
            <person name="Grigoriev I.V."/>
            <person name="Claverie J.M."/>
            <person name="Van Etten J.L."/>
        </authorList>
    </citation>
    <scope>NUCLEOTIDE SEQUENCE [LARGE SCALE GENOMIC DNA]</scope>
    <source>
        <strain evidence="4 5">NC64A</strain>
    </source>
</reference>
<dbReference type="InterPro" id="IPR000782">
    <property type="entry name" value="FAS1_domain"/>
</dbReference>
<dbReference type="SUPFAM" id="SSF82153">
    <property type="entry name" value="FAS1 domain"/>
    <property type="match status" value="1"/>
</dbReference>
<evidence type="ECO:0000259" key="2">
    <source>
        <dbReference type="PROSITE" id="PS50213"/>
    </source>
</evidence>